<feature type="region of interest" description="Disordered" evidence="1">
    <location>
        <begin position="58"/>
        <end position="81"/>
    </location>
</feature>
<proteinExistence type="predicted"/>
<keyword evidence="2" id="KW-0614">Plasmid</keyword>
<evidence type="ECO:0000256" key="1">
    <source>
        <dbReference type="SAM" id="MobiDB-lite"/>
    </source>
</evidence>
<accession>A0A4D8R857</accession>
<geneLocation type="plasmid" evidence="2">
    <name>p3</name>
</geneLocation>
<gene>
    <name evidence="2" type="ORF">D3869_29755</name>
</gene>
<dbReference type="Proteomes" id="UP000298693">
    <property type="component" value="Plasmid p3"/>
</dbReference>
<feature type="compositionally biased region" description="Basic and acidic residues" evidence="1">
    <location>
        <begin position="63"/>
        <end position="81"/>
    </location>
</feature>
<feature type="region of interest" description="Disordered" evidence="1">
    <location>
        <begin position="1"/>
        <end position="34"/>
    </location>
</feature>
<dbReference type="EMBL" id="CP032349">
    <property type="protein sequence ID" value="QCO19435.1"/>
    <property type="molecule type" value="Genomic_DNA"/>
</dbReference>
<evidence type="ECO:0000313" key="2">
    <source>
        <dbReference type="EMBL" id="QCO19435.1"/>
    </source>
</evidence>
<protein>
    <submittedName>
        <fullName evidence="2">Uncharacterized protein</fullName>
    </submittedName>
</protein>
<reference evidence="2 3" key="1">
    <citation type="submission" date="2018-09" db="EMBL/GenBank/DDBJ databases">
        <title>Whole genome based analysis of evolution and adaptive divergence in Indian and Brazilian strains of Azospirillum brasilense.</title>
        <authorList>
            <person name="Singh C."/>
            <person name="Tripathi A.K."/>
        </authorList>
    </citation>
    <scope>NUCLEOTIDE SEQUENCE [LARGE SCALE GENOMIC DNA]</scope>
    <source>
        <strain evidence="2 3">MTCC4039</strain>
        <plasmid evidence="2 3">p3</plasmid>
    </source>
</reference>
<sequence>MTGTRIAGPSATSLRAPDAPRHHNPCGSRGEDGLAHDEVAQRRAKADCNPLWTATAVPAAHAAESRRQVRRCESKANGRSL</sequence>
<name>A0A4D8R857_AZOBR</name>
<dbReference type="AlphaFoldDB" id="A0A4D8R857"/>
<evidence type="ECO:0000313" key="3">
    <source>
        <dbReference type="Proteomes" id="UP000298693"/>
    </source>
</evidence>
<organism evidence="2 3">
    <name type="scientific">Azospirillum brasilense</name>
    <dbReference type="NCBI Taxonomy" id="192"/>
    <lineage>
        <taxon>Bacteria</taxon>
        <taxon>Pseudomonadati</taxon>
        <taxon>Pseudomonadota</taxon>
        <taxon>Alphaproteobacteria</taxon>
        <taxon>Rhodospirillales</taxon>
        <taxon>Azospirillaceae</taxon>
        <taxon>Azospirillum</taxon>
    </lineage>
</organism>